<evidence type="ECO:0000259" key="8">
    <source>
        <dbReference type="PROSITE" id="PS50203"/>
    </source>
</evidence>
<reference evidence="9" key="1">
    <citation type="journal article" date="2021" name="Genome Biol. Evol.">
        <title>A High-Quality Reference Genome for a Parasitic Bivalve with Doubly Uniparental Inheritance (Bivalvia: Unionida).</title>
        <authorList>
            <person name="Smith C.H."/>
        </authorList>
    </citation>
    <scope>NUCLEOTIDE SEQUENCE</scope>
    <source>
        <strain evidence="9">CHS0354</strain>
    </source>
</reference>
<feature type="active site" evidence="5">
    <location>
        <position position="447"/>
    </location>
</feature>
<dbReference type="Gene3D" id="3.90.70.10">
    <property type="entry name" value="Cysteine proteinases"/>
    <property type="match status" value="1"/>
</dbReference>
<feature type="compositionally biased region" description="Basic and acidic residues" evidence="7">
    <location>
        <begin position="56"/>
        <end position="89"/>
    </location>
</feature>
<dbReference type="PANTHER" id="PTHR10183">
    <property type="entry name" value="CALPAIN"/>
    <property type="match status" value="1"/>
</dbReference>
<gene>
    <name evidence="9" type="ORF">CHS0354_012104</name>
</gene>
<comment type="caution">
    <text evidence="6">Lacks conserved residue(s) required for the propagation of feature annotation.</text>
</comment>
<protein>
    <recommendedName>
        <fullName evidence="8">Calpain catalytic domain-containing protein</fullName>
    </recommendedName>
</protein>
<evidence type="ECO:0000256" key="4">
    <source>
        <dbReference type="ARBA" id="ARBA00022807"/>
    </source>
</evidence>
<keyword evidence="2" id="KW-0645">Protease</keyword>
<feature type="compositionally biased region" description="Basic and acidic residues" evidence="7">
    <location>
        <begin position="17"/>
        <end position="26"/>
    </location>
</feature>
<feature type="compositionally biased region" description="Low complexity" evidence="7">
    <location>
        <begin position="27"/>
        <end position="39"/>
    </location>
</feature>
<dbReference type="EMBL" id="JAEAOA010000745">
    <property type="protein sequence ID" value="KAK3588058.1"/>
    <property type="molecule type" value="Genomic_DNA"/>
</dbReference>
<feature type="compositionally biased region" description="Polar residues" evidence="7">
    <location>
        <begin position="1"/>
        <end position="16"/>
    </location>
</feature>
<dbReference type="InterPro" id="IPR022682">
    <property type="entry name" value="Calpain_domain_III"/>
</dbReference>
<dbReference type="GO" id="GO:0004198">
    <property type="term" value="F:calcium-dependent cysteine-type endopeptidase activity"/>
    <property type="evidence" value="ECO:0007669"/>
    <property type="project" value="InterPro"/>
</dbReference>
<feature type="compositionally biased region" description="Basic and acidic residues" evidence="7">
    <location>
        <begin position="122"/>
        <end position="144"/>
    </location>
</feature>
<proteinExistence type="inferred from homology"/>
<evidence type="ECO:0000256" key="6">
    <source>
        <dbReference type="PROSITE-ProRule" id="PRU00239"/>
    </source>
</evidence>
<comment type="caution">
    <text evidence="9">The sequence shown here is derived from an EMBL/GenBank/DDBJ whole genome shotgun (WGS) entry which is preliminary data.</text>
</comment>
<feature type="domain" description="Calpain catalytic" evidence="8">
    <location>
        <begin position="241"/>
        <end position="503"/>
    </location>
</feature>
<dbReference type="InterPro" id="IPR022684">
    <property type="entry name" value="Calpain_cysteine_protease"/>
</dbReference>
<dbReference type="PROSITE" id="PS50203">
    <property type="entry name" value="CALPAIN_CAT"/>
    <property type="match status" value="1"/>
</dbReference>
<dbReference type="Proteomes" id="UP001195483">
    <property type="component" value="Unassembled WGS sequence"/>
</dbReference>
<evidence type="ECO:0000313" key="9">
    <source>
        <dbReference type="EMBL" id="KAK3588058.1"/>
    </source>
</evidence>
<accession>A0AAE0VRM0</accession>
<dbReference type="Pfam" id="PF00648">
    <property type="entry name" value="Peptidase_C2"/>
    <property type="match status" value="1"/>
</dbReference>
<evidence type="ECO:0000256" key="5">
    <source>
        <dbReference type="PIRSR" id="PIRSR622684-1"/>
    </source>
</evidence>
<feature type="compositionally biased region" description="Basic and acidic residues" evidence="7">
    <location>
        <begin position="152"/>
        <end position="183"/>
    </location>
</feature>
<dbReference type="SUPFAM" id="SSF54001">
    <property type="entry name" value="Cysteine proteinases"/>
    <property type="match status" value="1"/>
</dbReference>
<evidence type="ECO:0000256" key="7">
    <source>
        <dbReference type="SAM" id="MobiDB-lite"/>
    </source>
</evidence>
<dbReference type="SMART" id="SM00230">
    <property type="entry name" value="CysPc"/>
    <property type="match status" value="1"/>
</dbReference>
<dbReference type="PRINTS" id="PR00704">
    <property type="entry name" value="CALPAIN"/>
</dbReference>
<dbReference type="PANTHER" id="PTHR10183:SF379">
    <property type="entry name" value="CALPAIN-5"/>
    <property type="match status" value="1"/>
</dbReference>
<evidence type="ECO:0000313" key="10">
    <source>
        <dbReference type="Proteomes" id="UP001195483"/>
    </source>
</evidence>
<evidence type="ECO:0000256" key="1">
    <source>
        <dbReference type="ARBA" id="ARBA00007623"/>
    </source>
</evidence>
<dbReference type="InterPro" id="IPR038765">
    <property type="entry name" value="Papain-like_cys_pep_sf"/>
</dbReference>
<feature type="region of interest" description="Disordered" evidence="7">
    <location>
        <begin position="1"/>
        <end position="183"/>
    </location>
</feature>
<keyword evidence="4" id="KW-0788">Thiol protease</keyword>
<dbReference type="GO" id="GO:0006508">
    <property type="term" value="P:proteolysis"/>
    <property type="evidence" value="ECO:0007669"/>
    <property type="project" value="UniProtKB-KW"/>
</dbReference>
<feature type="active site" evidence="5">
    <location>
        <position position="422"/>
    </location>
</feature>
<organism evidence="9 10">
    <name type="scientific">Potamilus streckersoni</name>
    <dbReference type="NCBI Taxonomy" id="2493646"/>
    <lineage>
        <taxon>Eukaryota</taxon>
        <taxon>Metazoa</taxon>
        <taxon>Spiralia</taxon>
        <taxon>Lophotrochozoa</taxon>
        <taxon>Mollusca</taxon>
        <taxon>Bivalvia</taxon>
        <taxon>Autobranchia</taxon>
        <taxon>Heteroconchia</taxon>
        <taxon>Palaeoheterodonta</taxon>
        <taxon>Unionida</taxon>
        <taxon>Unionoidea</taxon>
        <taxon>Unionidae</taxon>
        <taxon>Ambleminae</taxon>
        <taxon>Lampsilini</taxon>
        <taxon>Potamilus</taxon>
    </lineage>
</organism>
<dbReference type="InterPro" id="IPR036213">
    <property type="entry name" value="Calpain_III_sf"/>
</dbReference>
<comment type="similarity">
    <text evidence="1">Belongs to the peptidase C2 family.</text>
</comment>
<dbReference type="CDD" id="cd00044">
    <property type="entry name" value="CysPc"/>
    <property type="match status" value="1"/>
</dbReference>
<dbReference type="SMART" id="SM00720">
    <property type="entry name" value="calpain_III"/>
    <property type="match status" value="2"/>
</dbReference>
<dbReference type="SUPFAM" id="SSF49758">
    <property type="entry name" value="Calpain large subunit, middle domain (domain III)"/>
    <property type="match status" value="2"/>
</dbReference>
<dbReference type="AlphaFoldDB" id="A0AAE0VRM0"/>
<dbReference type="InterPro" id="IPR001300">
    <property type="entry name" value="Peptidase_C2_calpain_cat"/>
</dbReference>
<name>A0AAE0VRM0_9BIVA</name>
<feature type="compositionally biased region" description="Polar residues" evidence="7">
    <location>
        <begin position="41"/>
        <end position="54"/>
    </location>
</feature>
<reference evidence="9" key="2">
    <citation type="journal article" date="2021" name="Genome Biol. Evol.">
        <title>Developing a high-quality reference genome for a parasitic bivalve with doubly uniparental inheritance (Bivalvia: Unionida).</title>
        <authorList>
            <person name="Smith C.H."/>
        </authorList>
    </citation>
    <scope>NUCLEOTIDE SEQUENCE</scope>
    <source>
        <strain evidence="9">CHS0354</strain>
        <tissue evidence="9">Mantle</tissue>
    </source>
</reference>
<dbReference type="Gene3D" id="2.60.120.380">
    <property type="match status" value="2"/>
</dbReference>
<dbReference type="InterPro" id="IPR022683">
    <property type="entry name" value="Calpain_III"/>
</dbReference>
<sequence length="824" mass="94691">MGSKPTTLTKQQSKNVGQDEYRKNENNDGNAENNNTGYNQPGYSQHGNNQQGNYQLDHHQPEYDQQDQHQKEYQQHHHQDEITLQEQRESTQPTPPLYLDPELEPEPKSEPEQEPEPVPESEPEKKLKSEPVPEQKPKAEHEPEPATELEPEEQRKSEPVPEPNLEHEKKFEPNHVMHQSQDNRKEHFDGYEESDHGGHECFIEFRQNGEVLDRLYEQYPNTSGGPFVDLEFTLDDALENQTEVIEWKRPMEFAPTPVLFSPSNTRCDVGHSSGSTYWFLSMVAILSEKPELFYRVVPEDGWIPEDGVFRCRFWRFGEWEDVHVDDYLPVINGNSPRGAKSRDNKNEMWPSLVEKAFARFNGNYSAIYGDPGEAYLALTGGVSEYIDFEKDFEADGHGSMEKLLAMLQREEYDNHKGLVGSHAYSLTGSEEVTSKGGSKVQLVRIRNPWGHMEWKGRWSEMSQEWDTIPPDSVQPDSTDNGEFWMQLDDFIKYFSRLTICSITPDFDRDGSEDTLKYKTCIYGDWFGETAAGFQNKIKNPKYLFTVPEDGKDETGKVPLVLQIIQKIMHRNVDQKFSIRIDLYRVLGENENSSILVTEELGKANHIYKTELQMTNRFCIEPGRYMAVPSTMNAGEKQEFLIRIFSSGPLSYVKDTPIRAIVMVCDIDRDAERNLGTEIHFCECYFGRWVHRKNAGGQISHPTHYLNPQYGFTIPARGEEETVSFALLQAPKSTRDPIGFRVYPLEGVVPVDQDYLYSNYESCPTNIEGSQGTFVNANSITSIWRLPPGRYLLLIYMNETTDQNIYALVCRASCHLNIESKQTGV</sequence>
<feature type="compositionally biased region" description="Acidic residues" evidence="7">
    <location>
        <begin position="112"/>
        <end position="121"/>
    </location>
</feature>
<evidence type="ECO:0000256" key="3">
    <source>
        <dbReference type="ARBA" id="ARBA00022801"/>
    </source>
</evidence>
<keyword evidence="3" id="KW-0378">Hydrolase</keyword>
<dbReference type="GO" id="GO:0005737">
    <property type="term" value="C:cytoplasm"/>
    <property type="evidence" value="ECO:0007669"/>
    <property type="project" value="TreeGrafter"/>
</dbReference>
<dbReference type="Pfam" id="PF01067">
    <property type="entry name" value="Calpain_III"/>
    <property type="match status" value="2"/>
</dbReference>
<evidence type="ECO:0000256" key="2">
    <source>
        <dbReference type="ARBA" id="ARBA00022670"/>
    </source>
</evidence>
<dbReference type="FunFam" id="3.90.70.10:FF:000114">
    <property type="entry name" value="Calpain a"/>
    <property type="match status" value="1"/>
</dbReference>
<keyword evidence="10" id="KW-1185">Reference proteome</keyword>
<reference evidence="9" key="3">
    <citation type="submission" date="2023-05" db="EMBL/GenBank/DDBJ databases">
        <authorList>
            <person name="Smith C.H."/>
        </authorList>
    </citation>
    <scope>NUCLEOTIDE SEQUENCE</scope>
    <source>
        <strain evidence="9">CHS0354</strain>
        <tissue evidence="9">Mantle</tissue>
    </source>
</reference>